<name>A0AAQ3RDJ0_VIGMU</name>
<proteinExistence type="predicted"/>
<keyword evidence="1" id="KW-0934">Plastid</keyword>
<dbReference type="EMBL" id="CP144689">
    <property type="protein sequence ID" value="WVY89037.1"/>
    <property type="molecule type" value="Genomic_DNA"/>
</dbReference>
<keyword evidence="2" id="KW-1185">Reference proteome</keyword>
<evidence type="ECO:0000313" key="1">
    <source>
        <dbReference type="EMBL" id="WVY89037.1"/>
    </source>
</evidence>
<organism evidence="1 2">
    <name type="scientific">Vigna mungo</name>
    <name type="common">Black gram</name>
    <name type="synonym">Phaseolus mungo</name>
    <dbReference type="NCBI Taxonomy" id="3915"/>
    <lineage>
        <taxon>Eukaryota</taxon>
        <taxon>Viridiplantae</taxon>
        <taxon>Streptophyta</taxon>
        <taxon>Embryophyta</taxon>
        <taxon>Tracheophyta</taxon>
        <taxon>Spermatophyta</taxon>
        <taxon>Magnoliopsida</taxon>
        <taxon>eudicotyledons</taxon>
        <taxon>Gunneridae</taxon>
        <taxon>Pentapetalae</taxon>
        <taxon>rosids</taxon>
        <taxon>fabids</taxon>
        <taxon>Fabales</taxon>
        <taxon>Fabaceae</taxon>
        <taxon>Papilionoideae</taxon>
        <taxon>50 kb inversion clade</taxon>
        <taxon>NPAAA clade</taxon>
        <taxon>indigoferoid/millettioid clade</taxon>
        <taxon>Phaseoleae</taxon>
        <taxon>Vigna</taxon>
    </lineage>
</organism>
<dbReference type="Proteomes" id="UP001374535">
    <property type="component" value="Chloroplast Pltd"/>
</dbReference>
<dbReference type="AlphaFoldDB" id="A0AAQ3RDJ0"/>
<geneLocation type="chloroplast" evidence="1"/>
<accession>A0AAQ3RDJ0</accession>
<evidence type="ECO:0000313" key="2">
    <source>
        <dbReference type="Proteomes" id="UP001374535"/>
    </source>
</evidence>
<reference evidence="1 2" key="1">
    <citation type="journal article" date="2023" name="Life. Sci Alliance">
        <title>Evolutionary insights into 3D genome organization and epigenetic landscape of Vigna mungo.</title>
        <authorList>
            <person name="Junaid A."/>
            <person name="Singh B."/>
            <person name="Bhatia S."/>
        </authorList>
    </citation>
    <scope>NUCLEOTIDE SEQUENCE [LARGE SCALE GENOMIC DNA]</scope>
    <source>
        <strain evidence="1">Urdbean</strain>
    </source>
</reference>
<keyword evidence="1" id="KW-0150">Chloroplast</keyword>
<protein>
    <submittedName>
        <fullName evidence="1">Uncharacterized protein</fullName>
    </submittedName>
</protein>
<sequence length="188" mass="20492">MSLKKGLAWFASPVRVKNQSQWIYRPTMPESFALHRRDEKLYSFGSVLGNSAKVRVALSQQGFSEEEKSVGAERVLGEPGVSAFHMEGVVATGNQSSGLVGGDVVEADGAFGAHEEVFSGDGGELLELGRGEAGVGDGLGRQEQRQKDGVQHVQLVEVWVKKKVLMAMGREKKKKGFCCLHLPLFFDR</sequence>
<gene>
    <name evidence="1" type="ORF">V8G54_037980</name>
</gene>